<dbReference type="InterPro" id="IPR023996">
    <property type="entry name" value="TonB-dep_OMP_SusC/RagA"/>
</dbReference>
<keyword evidence="1 4" id="KW-0813">Transport</keyword>
<dbReference type="InterPro" id="IPR008969">
    <property type="entry name" value="CarboxyPept-like_regulatory"/>
</dbReference>
<dbReference type="Gene3D" id="2.60.40.1120">
    <property type="entry name" value="Carboxypeptidase-like, regulatory domain"/>
    <property type="match status" value="1"/>
</dbReference>
<dbReference type="Pfam" id="PF07660">
    <property type="entry name" value="STN"/>
    <property type="match status" value="1"/>
</dbReference>
<dbReference type="SUPFAM" id="SSF49464">
    <property type="entry name" value="Carboxypeptidase regulatory domain-like"/>
    <property type="match status" value="1"/>
</dbReference>
<comment type="similarity">
    <text evidence="4">Belongs to the TonB-dependent receptor family.</text>
</comment>
<evidence type="ECO:0000313" key="8">
    <source>
        <dbReference type="Proteomes" id="UP000190852"/>
    </source>
</evidence>
<accession>A0A1T5DBL2</accession>
<keyword evidence="2 4" id="KW-0472">Membrane</keyword>
<dbReference type="AlphaFoldDB" id="A0A1T5DBL2"/>
<dbReference type="InterPro" id="IPR011662">
    <property type="entry name" value="Secretin/TonB_short_N"/>
</dbReference>
<dbReference type="FunFam" id="2.60.40.1120:FF:000003">
    <property type="entry name" value="Outer membrane protein Omp121"/>
    <property type="match status" value="1"/>
</dbReference>
<evidence type="ECO:0000256" key="2">
    <source>
        <dbReference type="ARBA" id="ARBA00023136"/>
    </source>
</evidence>
<dbReference type="InterPro" id="IPR023997">
    <property type="entry name" value="TonB-dep_OMP_SusC/RagA_CS"/>
</dbReference>
<keyword evidence="5" id="KW-0732">Signal</keyword>
<keyword evidence="8" id="KW-1185">Reference proteome</keyword>
<dbReference type="InterPro" id="IPR039426">
    <property type="entry name" value="TonB-dep_rcpt-like"/>
</dbReference>
<dbReference type="Pfam" id="PF13715">
    <property type="entry name" value="CarbopepD_reg_2"/>
    <property type="match status" value="1"/>
</dbReference>
<evidence type="ECO:0000256" key="5">
    <source>
        <dbReference type="SAM" id="SignalP"/>
    </source>
</evidence>
<comment type="subcellular location">
    <subcellularLocation>
        <location evidence="4">Cell outer membrane</location>
        <topology evidence="4">Multi-pass membrane protein</topology>
    </subcellularLocation>
</comment>
<dbReference type="Proteomes" id="UP000190852">
    <property type="component" value="Unassembled WGS sequence"/>
</dbReference>
<name>A0A1T5DBL2_9BACT</name>
<feature type="chain" id="PRO_5012142978" evidence="5">
    <location>
        <begin position="26"/>
        <end position="1113"/>
    </location>
</feature>
<feature type="domain" description="Secretin/TonB short N-terminal" evidence="6">
    <location>
        <begin position="49"/>
        <end position="100"/>
    </location>
</feature>
<evidence type="ECO:0000256" key="1">
    <source>
        <dbReference type="ARBA" id="ARBA00022448"/>
    </source>
</evidence>
<dbReference type="GO" id="GO:0009279">
    <property type="term" value="C:cell outer membrane"/>
    <property type="evidence" value="ECO:0007669"/>
    <property type="project" value="UniProtKB-SubCell"/>
</dbReference>
<dbReference type="Pfam" id="PF07715">
    <property type="entry name" value="Plug"/>
    <property type="match status" value="1"/>
</dbReference>
<evidence type="ECO:0000256" key="3">
    <source>
        <dbReference type="ARBA" id="ARBA00023237"/>
    </source>
</evidence>
<feature type="signal peptide" evidence="5">
    <location>
        <begin position="1"/>
        <end position="25"/>
    </location>
</feature>
<dbReference type="PROSITE" id="PS52016">
    <property type="entry name" value="TONB_DEPENDENT_REC_3"/>
    <property type="match status" value="1"/>
</dbReference>
<protein>
    <submittedName>
        <fullName evidence="7">TonB-linked outer membrane protein, SusC/RagA family</fullName>
    </submittedName>
</protein>
<dbReference type="SUPFAM" id="SSF56935">
    <property type="entry name" value="Porins"/>
    <property type="match status" value="1"/>
</dbReference>
<dbReference type="EMBL" id="FUYQ01000017">
    <property type="protein sequence ID" value="SKB68870.1"/>
    <property type="molecule type" value="Genomic_DNA"/>
</dbReference>
<proteinExistence type="inferred from homology"/>
<organism evidence="7 8">
    <name type="scientific">Parabacteroides chartae</name>
    <dbReference type="NCBI Taxonomy" id="1037355"/>
    <lineage>
        <taxon>Bacteria</taxon>
        <taxon>Pseudomonadati</taxon>
        <taxon>Bacteroidota</taxon>
        <taxon>Bacteroidia</taxon>
        <taxon>Bacteroidales</taxon>
        <taxon>Tannerellaceae</taxon>
        <taxon>Parabacteroides</taxon>
    </lineage>
</organism>
<dbReference type="Gene3D" id="2.170.130.10">
    <property type="entry name" value="TonB-dependent receptor, plug domain"/>
    <property type="match status" value="1"/>
</dbReference>
<sequence length="1113" mass="124083">MKMTVMLVFVFASALLATEASSQMAKVSIVAKKTTAQTIIYEIEKQTDYLFIYDESEVNLNQITSLKAENKTVSEVLDKVFEGTNVSYAIEGSNIMLMKKTSVNQQKTTKKISGIVLDITGVPVIGASIMEVGTSNGTITDLDGKFSLTISESSKLMISYIGYLTQTITVGDRSQFDIKLVEDSQKLDEVIVVGYGTNTKRSLISSVSTVDASEIKNIPVTNITQGLAGRSPGLIVQASGGGVNKTSQISIRGGETPLVVIDGIIRAYNDFVALSPDDIENLAILKDASATAVYGSRAANGILQVTTKRGKLGSKPMVEYNFNQSFSQPNIWPKKLNSYDRAYYMNFAAKSDGLSTLPFSDDDLNKFKDGSDPFGHADVDWQSLVLKDYAPQQKHNIKMSGGSETNNYFVSLGYIDQGSLYRNDSHEMQRTNFRLNQSSVVKAIGLKTTAQIDGYVQETTHPYTSTSNSYYNVFSHIQNKKPWDLAQNSFGDIYAASDNPLAETSKDGGYLLGKQKVANGLLAFDWSLPWVKGLSLKANGNYRYVSYENKQWRKDPPQFEWEGTDPVAGSKSQLYKSTENENSYTLQFFVNYEKTIKQHSFSLLGGYEATYGFASSLWGSRDTYQFDIDQMNAGPESTMKNNGGESEYGRAGWIGQLKYNYADKYFAEASIRYDGSDNFPVNKRWGTFYSGSIGWSVADEAFFESLKEKNIFNTLKLRASYGKVGLDNWSGTYAISRFAYLSSYSYSGQAYVINNIMQPGFSEGAIPSPDLTWFTTDQLDYGIDFSSLNSRLYGSVDYFFYKTKGFLYQPDQLQTGYVDPLGTGLPKVSTDGEHRRAGWEFQLGYRNQLGQLEYDFAFNFTAFNSLWAKDPSESLDSKKNPYKRTTQEKGYWGIGYENDGLYSGPDDIYSSVKRLNSTNLTSGDIKYSDFNGDGVIDGQDQIRIGNNSFPRGNFGLNIGLRYQGFFLNALFQGATEFDMYMGSAIMMNDSQTGTTPIYDFQTDFWRLDNTDAKYPRIISSGGVNGNNNAVTSDYWLINGAYLRLKDVQFGYDFKKKLLKNTPWISQLTLALSGQNIFTISEATKYGMDPENSSTNNYGYPMERVFAFSLNVGF</sequence>
<dbReference type="SMART" id="SM00965">
    <property type="entry name" value="STN"/>
    <property type="match status" value="1"/>
</dbReference>
<gene>
    <name evidence="7" type="ORF">SAMN05660349_02372</name>
</gene>
<evidence type="ECO:0000313" key="7">
    <source>
        <dbReference type="EMBL" id="SKB68870.1"/>
    </source>
</evidence>
<evidence type="ECO:0000256" key="4">
    <source>
        <dbReference type="PROSITE-ProRule" id="PRU01360"/>
    </source>
</evidence>
<dbReference type="InterPro" id="IPR037066">
    <property type="entry name" value="Plug_dom_sf"/>
</dbReference>
<keyword evidence="4" id="KW-0812">Transmembrane</keyword>
<dbReference type="NCBIfam" id="TIGR04057">
    <property type="entry name" value="SusC_RagA_signa"/>
    <property type="match status" value="1"/>
</dbReference>
<dbReference type="NCBIfam" id="TIGR04056">
    <property type="entry name" value="OMP_RagA_SusC"/>
    <property type="match status" value="1"/>
</dbReference>
<keyword evidence="4" id="KW-1134">Transmembrane beta strand</keyword>
<dbReference type="InterPro" id="IPR012910">
    <property type="entry name" value="Plug_dom"/>
</dbReference>
<evidence type="ECO:0000259" key="6">
    <source>
        <dbReference type="SMART" id="SM00965"/>
    </source>
</evidence>
<reference evidence="8" key="1">
    <citation type="submission" date="2017-02" db="EMBL/GenBank/DDBJ databases">
        <authorList>
            <person name="Varghese N."/>
            <person name="Submissions S."/>
        </authorList>
    </citation>
    <scope>NUCLEOTIDE SEQUENCE [LARGE SCALE GENOMIC DNA]</scope>
    <source>
        <strain evidence="8">DSM 24967</strain>
    </source>
</reference>
<keyword evidence="3 4" id="KW-0998">Cell outer membrane</keyword>